<sequence length="282" mass="32356">MRNLIAFFKRFQIFLVFVLLQVVALSAYVQYSEFARLQVFSSASRINGGLYDIRYAVTQHFNLEKTNRKLEWENAQLREKLKLSNYKIDRELIQIEDTNYHQQYLYMSATVINNTYDKRNNYMTIDIGKNHGIQKGWGVISSKGVVGIVHLVGESYSIVKTILSKNINVDVSMRDGGAFGLLKWDGINPKICQISGISNDISIKKFTKVITRGGSGIYPKGIPVGVITKRKSIEGKPLWDLQVRIAEDFRTIQHVYVIKNVMLDEMRELEGKIPPDKEEEEL</sequence>
<dbReference type="InterPro" id="IPR055342">
    <property type="entry name" value="MreC_beta-barrel_core"/>
</dbReference>
<comment type="similarity">
    <text evidence="1">Belongs to the MreC family.</text>
</comment>
<dbReference type="PANTHER" id="PTHR34138:SF1">
    <property type="entry name" value="CELL SHAPE-DETERMINING PROTEIN MREC"/>
    <property type="match status" value="1"/>
</dbReference>
<dbReference type="GO" id="GO:0008360">
    <property type="term" value="P:regulation of cell shape"/>
    <property type="evidence" value="ECO:0007669"/>
    <property type="project" value="UniProtKB-KW"/>
</dbReference>
<evidence type="ECO:0000313" key="7">
    <source>
        <dbReference type="Proteomes" id="UP000316008"/>
    </source>
</evidence>
<dbReference type="InterPro" id="IPR042177">
    <property type="entry name" value="Cell/Rod_1"/>
</dbReference>
<dbReference type="PANTHER" id="PTHR34138">
    <property type="entry name" value="CELL SHAPE-DETERMINING PROTEIN MREC"/>
    <property type="match status" value="1"/>
</dbReference>
<evidence type="ECO:0000313" key="6">
    <source>
        <dbReference type="EMBL" id="TSJ45428.1"/>
    </source>
</evidence>
<feature type="domain" description="Rod shape-determining protein MreC beta-barrel core" evidence="5">
    <location>
        <begin position="111"/>
        <end position="259"/>
    </location>
</feature>
<dbReference type="OrthoDB" id="9811827at2"/>
<dbReference type="InterPro" id="IPR042175">
    <property type="entry name" value="Cell/Rod_MreC_2"/>
</dbReference>
<dbReference type="InterPro" id="IPR007221">
    <property type="entry name" value="MreC"/>
</dbReference>
<accession>A0A556N019</accession>
<dbReference type="AlphaFoldDB" id="A0A556N019"/>
<reference evidence="6 7" key="1">
    <citation type="submission" date="2019-07" db="EMBL/GenBank/DDBJ databases">
        <authorList>
            <person name="Huq M.A."/>
        </authorList>
    </citation>
    <scope>NUCLEOTIDE SEQUENCE [LARGE SCALE GENOMIC DNA]</scope>
    <source>
        <strain evidence="6 7">MAH-3</strain>
    </source>
</reference>
<organism evidence="6 7">
    <name type="scientific">Fluviicola chungangensis</name>
    <dbReference type="NCBI Taxonomy" id="2597671"/>
    <lineage>
        <taxon>Bacteria</taxon>
        <taxon>Pseudomonadati</taxon>
        <taxon>Bacteroidota</taxon>
        <taxon>Flavobacteriia</taxon>
        <taxon>Flavobacteriales</taxon>
        <taxon>Crocinitomicaceae</taxon>
        <taxon>Fluviicola</taxon>
    </lineage>
</organism>
<dbReference type="GO" id="GO:0005886">
    <property type="term" value="C:plasma membrane"/>
    <property type="evidence" value="ECO:0007669"/>
    <property type="project" value="TreeGrafter"/>
</dbReference>
<dbReference type="RefSeq" id="WP_144332385.1">
    <property type="nucleotide sequence ID" value="NZ_VLPL01000003.1"/>
</dbReference>
<dbReference type="Gene3D" id="2.40.10.350">
    <property type="entry name" value="Rod shape-determining protein MreC, domain 2"/>
    <property type="match status" value="1"/>
</dbReference>
<evidence type="ECO:0000256" key="4">
    <source>
        <dbReference type="ARBA" id="ARBA00032089"/>
    </source>
</evidence>
<dbReference type="EMBL" id="VLPL01000003">
    <property type="protein sequence ID" value="TSJ45428.1"/>
    <property type="molecule type" value="Genomic_DNA"/>
</dbReference>
<keyword evidence="7" id="KW-1185">Reference proteome</keyword>
<proteinExistence type="inferred from homology"/>
<dbReference type="Pfam" id="PF04085">
    <property type="entry name" value="MreC"/>
    <property type="match status" value="1"/>
</dbReference>
<comment type="caution">
    <text evidence="6">The sequence shown here is derived from an EMBL/GenBank/DDBJ whole genome shotgun (WGS) entry which is preliminary data.</text>
</comment>
<evidence type="ECO:0000256" key="2">
    <source>
        <dbReference type="ARBA" id="ARBA00013855"/>
    </source>
</evidence>
<name>A0A556N019_9FLAO</name>
<keyword evidence="3" id="KW-0133">Cell shape</keyword>
<evidence type="ECO:0000256" key="3">
    <source>
        <dbReference type="ARBA" id="ARBA00022960"/>
    </source>
</evidence>
<dbReference type="Proteomes" id="UP000316008">
    <property type="component" value="Unassembled WGS sequence"/>
</dbReference>
<protein>
    <recommendedName>
        <fullName evidence="2">Cell shape-determining protein MreC</fullName>
    </recommendedName>
    <alternativeName>
        <fullName evidence="4">Cell shape protein MreC</fullName>
    </alternativeName>
</protein>
<evidence type="ECO:0000256" key="1">
    <source>
        <dbReference type="ARBA" id="ARBA00009369"/>
    </source>
</evidence>
<dbReference type="Gene3D" id="2.40.10.340">
    <property type="entry name" value="Rod shape-determining protein MreC, domain 1"/>
    <property type="match status" value="1"/>
</dbReference>
<gene>
    <name evidence="6" type="ORF">FO442_06650</name>
</gene>
<evidence type="ECO:0000259" key="5">
    <source>
        <dbReference type="Pfam" id="PF04085"/>
    </source>
</evidence>